<keyword evidence="2" id="KW-0963">Cytoplasm</keyword>
<dbReference type="GeneTree" id="ENSGT00940000168514"/>
<evidence type="ECO:0000256" key="4">
    <source>
        <dbReference type="ARBA" id="ARBA00023319"/>
    </source>
</evidence>
<feature type="compositionally biased region" description="Pro residues" evidence="5">
    <location>
        <begin position="195"/>
        <end position="204"/>
    </location>
</feature>
<dbReference type="GO" id="GO:0030036">
    <property type="term" value="P:actin cytoskeleton organization"/>
    <property type="evidence" value="ECO:0000318"/>
    <property type="project" value="GO_Central"/>
</dbReference>
<dbReference type="SMART" id="SM00228">
    <property type="entry name" value="PDZ"/>
    <property type="match status" value="1"/>
</dbReference>
<evidence type="ECO:0000313" key="8">
    <source>
        <dbReference type="Ensembl" id="ENSCINP00000030095.1"/>
    </source>
</evidence>
<dbReference type="Pfam" id="PF00595">
    <property type="entry name" value="PDZ"/>
    <property type="match status" value="1"/>
</dbReference>
<reference evidence="9" key="1">
    <citation type="journal article" date="2002" name="Science">
        <title>The draft genome of Ciona intestinalis: insights into chordate and vertebrate origins.</title>
        <authorList>
            <person name="Dehal P."/>
            <person name="Satou Y."/>
            <person name="Campbell R.K."/>
            <person name="Chapman J."/>
            <person name="Degnan B."/>
            <person name="De Tomaso A."/>
            <person name="Davidson B."/>
            <person name="Di Gregorio A."/>
            <person name="Gelpke M."/>
            <person name="Goodstein D.M."/>
            <person name="Harafuji N."/>
            <person name="Hastings K.E."/>
            <person name="Ho I."/>
            <person name="Hotta K."/>
            <person name="Huang W."/>
            <person name="Kawashima T."/>
            <person name="Lemaire P."/>
            <person name="Martinez D."/>
            <person name="Meinertzhagen I.A."/>
            <person name="Necula S."/>
            <person name="Nonaka M."/>
            <person name="Putnam N."/>
            <person name="Rash S."/>
            <person name="Saiga H."/>
            <person name="Satake M."/>
            <person name="Terry A."/>
            <person name="Yamada L."/>
            <person name="Wang H.G."/>
            <person name="Awazu S."/>
            <person name="Azumi K."/>
            <person name="Boore J."/>
            <person name="Branno M."/>
            <person name="Chin-Bow S."/>
            <person name="DeSantis R."/>
            <person name="Doyle S."/>
            <person name="Francino P."/>
            <person name="Keys D.N."/>
            <person name="Haga S."/>
            <person name="Hayashi H."/>
            <person name="Hino K."/>
            <person name="Imai K.S."/>
            <person name="Inaba K."/>
            <person name="Kano S."/>
            <person name="Kobayashi K."/>
            <person name="Kobayashi M."/>
            <person name="Lee B.I."/>
            <person name="Makabe K.W."/>
            <person name="Manohar C."/>
            <person name="Matassi G."/>
            <person name="Medina M."/>
            <person name="Mochizuki Y."/>
            <person name="Mount S."/>
            <person name="Morishita T."/>
            <person name="Miura S."/>
            <person name="Nakayama A."/>
            <person name="Nishizaka S."/>
            <person name="Nomoto H."/>
            <person name="Ohta F."/>
            <person name="Oishi K."/>
            <person name="Rigoutsos I."/>
            <person name="Sano M."/>
            <person name="Sasaki A."/>
            <person name="Sasakura Y."/>
            <person name="Shoguchi E."/>
            <person name="Shin-i T."/>
            <person name="Spagnuolo A."/>
            <person name="Stainier D."/>
            <person name="Suzuki M.M."/>
            <person name="Tassy O."/>
            <person name="Takatori N."/>
            <person name="Tokuoka M."/>
            <person name="Yagi K."/>
            <person name="Yoshizaki F."/>
            <person name="Wada S."/>
            <person name="Zhang C."/>
            <person name="Hyatt P.D."/>
            <person name="Larimer F."/>
            <person name="Detter C."/>
            <person name="Doggett N."/>
            <person name="Glavina T."/>
            <person name="Hawkins T."/>
            <person name="Richardson P."/>
            <person name="Lucas S."/>
            <person name="Kohara Y."/>
            <person name="Levine M."/>
            <person name="Satoh N."/>
            <person name="Rokhsar D.S."/>
        </authorList>
    </citation>
    <scope>NUCLEOTIDE SEQUENCE [LARGE SCALE GENOMIC DNA]</scope>
</reference>
<dbReference type="InterPro" id="IPR013783">
    <property type="entry name" value="Ig-like_fold"/>
</dbReference>
<feature type="region of interest" description="Disordered" evidence="5">
    <location>
        <begin position="333"/>
        <end position="405"/>
    </location>
</feature>
<dbReference type="SMART" id="SM00409">
    <property type="entry name" value="IG"/>
    <property type="match status" value="1"/>
</dbReference>
<keyword evidence="3" id="KW-0479">Metal-binding</keyword>
<organism evidence="8 9">
    <name type="scientific">Ciona intestinalis</name>
    <name type="common">Transparent sea squirt</name>
    <name type="synonym">Ascidia intestinalis</name>
    <dbReference type="NCBI Taxonomy" id="7719"/>
    <lineage>
        <taxon>Eukaryota</taxon>
        <taxon>Metazoa</taxon>
        <taxon>Chordata</taxon>
        <taxon>Tunicata</taxon>
        <taxon>Ascidiacea</taxon>
        <taxon>Phlebobranchia</taxon>
        <taxon>Cionidae</taxon>
        <taxon>Ciona</taxon>
    </lineage>
</organism>
<dbReference type="InterPro" id="IPR001478">
    <property type="entry name" value="PDZ"/>
</dbReference>
<dbReference type="InterPro" id="IPR036179">
    <property type="entry name" value="Ig-like_dom_sf"/>
</dbReference>
<dbReference type="InterPro" id="IPR007110">
    <property type="entry name" value="Ig-like_dom"/>
</dbReference>
<dbReference type="GO" id="GO:0051371">
    <property type="term" value="F:muscle alpha-actinin binding"/>
    <property type="evidence" value="ECO:0000318"/>
    <property type="project" value="GO_Central"/>
</dbReference>
<reference evidence="8" key="3">
    <citation type="submission" date="2025-09" db="UniProtKB">
        <authorList>
            <consortium name="Ensembl"/>
        </authorList>
    </citation>
    <scope>IDENTIFICATION</scope>
</reference>
<keyword evidence="3" id="KW-0440">LIM domain</keyword>
<dbReference type="GO" id="GO:0007507">
    <property type="term" value="P:heart development"/>
    <property type="evidence" value="ECO:0000318"/>
    <property type="project" value="GO_Central"/>
</dbReference>
<dbReference type="InParanoid" id="H2XKB3"/>
<dbReference type="Proteomes" id="UP000008144">
    <property type="component" value="Unassembled WGS sequence"/>
</dbReference>
<feature type="compositionally biased region" description="Polar residues" evidence="5">
    <location>
        <begin position="92"/>
        <end position="110"/>
    </location>
</feature>
<accession>H2XKB3</accession>
<protein>
    <submittedName>
        <fullName evidence="8">Palladin-like</fullName>
    </submittedName>
</protein>
<dbReference type="FunFam" id="2.30.42.10:FF:000055">
    <property type="entry name" value="PDZ and LIM domain protein 3"/>
    <property type="match status" value="1"/>
</dbReference>
<dbReference type="InterPro" id="IPR003599">
    <property type="entry name" value="Ig_sub"/>
</dbReference>
<evidence type="ECO:0000259" key="7">
    <source>
        <dbReference type="PROSITE" id="PS50835"/>
    </source>
</evidence>
<keyword evidence="9" id="KW-1185">Reference proteome</keyword>
<dbReference type="InterPro" id="IPR013098">
    <property type="entry name" value="Ig_I-set"/>
</dbReference>
<sequence>MSMVVTMTGGSPWGFKMTGGKDFRLPLAIGKVKAGGKASKCGVVEGYWIEKVNGEDFTNLGHHEAQNKIKSAGATLVMELCKPKSKPPPQPTVTSLPTNNQTKATPQVTYQPGEHRYNKYSAESDWQKSHQSQSPAMQKAYHKSVKAPLLTEAPAFTITPEIKELILEDEKTTESGLKASEVKTWQSQNGSTTPTPSPVPPPVPSNGNHSRAAANIGKFIKGPGANSYGEPDFTKPLQDISAPLGEPAVLEVRIAPILPTPSVHWYHNNKPARESKEKDIRFLCNGPVHTLVLGELSNETLGMYTCTIMNKHGTKSSRCNVTVKNDGQKIQNRKPTVYIPPNQTQAPKQDSKRVIPSTSLGLYSSRNVQESYDGQVNRPQQRKNSEESEVMRALREEDDDVTKQTRQTRAIKYLEQTLLPESDDL</sequence>
<proteinExistence type="predicted"/>
<dbReference type="RefSeq" id="XP_002127748.1">
    <property type="nucleotide sequence ID" value="XM_002127712.4"/>
</dbReference>
<name>H2XKB3_CIOIN</name>
<dbReference type="Gene3D" id="2.30.42.10">
    <property type="match status" value="1"/>
</dbReference>
<dbReference type="OrthoDB" id="44841at2759"/>
<dbReference type="OMA" id="VMELCKP"/>
<dbReference type="FunFam" id="2.60.40.10:FF:000107">
    <property type="entry name" value="Myosin, light chain kinase a"/>
    <property type="match status" value="1"/>
</dbReference>
<dbReference type="GO" id="GO:0005912">
    <property type="term" value="C:adherens junction"/>
    <property type="evidence" value="ECO:0000318"/>
    <property type="project" value="GO_Central"/>
</dbReference>
<evidence type="ECO:0000256" key="3">
    <source>
        <dbReference type="ARBA" id="ARBA00023038"/>
    </source>
</evidence>
<evidence type="ECO:0000259" key="6">
    <source>
        <dbReference type="PROSITE" id="PS50106"/>
    </source>
</evidence>
<dbReference type="GO" id="GO:0030018">
    <property type="term" value="C:Z disc"/>
    <property type="evidence" value="ECO:0000318"/>
    <property type="project" value="GO_Central"/>
</dbReference>
<feature type="compositionally biased region" description="Polar residues" evidence="5">
    <location>
        <begin position="356"/>
        <end position="379"/>
    </location>
</feature>
<dbReference type="GeneID" id="100177804"/>
<dbReference type="SUPFAM" id="SSF48726">
    <property type="entry name" value="Immunoglobulin"/>
    <property type="match status" value="1"/>
</dbReference>
<dbReference type="GO" id="GO:0031941">
    <property type="term" value="C:filamentous actin"/>
    <property type="evidence" value="ECO:0000318"/>
    <property type="project" value="GO_Central"/>
</dbReference>
<dbReference type="KEGG" id="cin:100177804"/>
<dbReference type="GO" id="GO:0061061">
    <property type="term" value="P:muscle structure development"/>
    <property type="evidence" value="ECO:0000318"/>
    <property type="project" value="GO_Central"/>
</dbReference>
<dbReference type="GO" id="GO:0003779">
    <property type="term" value="F:actin binding"/>
    <property type="evidence" value="ECO:0000318"/>
    <property type="project" value="GO_Central"/>
</dbReference>
<accession>A0A1W2WAT9</accession>
<dbReference type="HOGENOM" id="CLU_645506_0_0_1"/>
<dbReference type="PROSITE" id="PS50835">
    <property type="entry name" value="IG_LIKE"/>
    <property type="match status" value="1"/>
</dbReference>
<dbReference type="GO" id="GO:0055013">
    <property type="term" value="P:cardiac muscle cell development"/>
    <property type="evidence" value="ECO:0007669"/>
    <property type="project" value="UniProtKB-ARBA"/>
</dbReference>
<keyword evidence="3" id="KW-0862">Zinc</keyword>
<dbReference type="InterPro" id="IPR050604">
    <property type="entry name" value="PDZ-LIM_domain"/>
</dbReference>
<evidence type="ECO:0000256" key="5">
    <source>
        <dbReference type="SAM" id="MobiDB-lite"/>
    </source>
</evidence>
<feature type="compositionally biased region" description="Basic and acidic residues" evidence="5">
    <location>
        <begin position="383"/>
        <end position="395"/>
    </location>
</feature>
<reference evidence="8" key="2">
    <citation type="submission" date="2025-08" db="UniProtKB">
        <authorList>
            <consortium name="Ensembl"/>
        </authorList>
    </citation>
    <scope>IDENTIFICATION</scope>
</reference>
<evidence type="ECO:0000256" key="2">
    <source>
        <dbReference type="ARBA" id="ARBA00022490"/>
    </source>
</evidence>
<comment type="subcellular location">
    <subcellularLocation>
        <location evidence="1">Cytoplasm</location>
    </subcellularLocation>
</comment>
<dbReference type="SUPFAM" id="SSF50156">
    <property type="entry name" value="PDZ domain-like"/>
    <property type="match status" value="1"/>
</dbReference>
<dbReference type="InterPro" id="IPR036034">
    <property type="entry name" value="PDZ_sf"/>
</dbReference>
<dbReference type="Ensembl" id="ENSCINT00000031676.1">
    <property type="protein sequence ID" value="ENSCINP00000030095.1"/>
    <property type="gene ID" value="ENSCING00000023912.1"/>
</dbReference>
<dbReference type="CDD" id="cd06753">
    <property type="entry name" value="PDZ_PDLIM-like"/>
    <property type="match status" value="1"/>
</dbReference>
<dbReference type="PROSITE" id="PS50106">
    <property type="entry name" value="PDZ"/>
    <property type="match status" value="1"/>
</dbReference>
<evidence type="ECO:0000256" key="1">
    <source>
        <dbReference type="ARBA" id="ARBA00004496"/>
    </source>
</evidence>
<dbReference type="Pfam" id="PF07679">
    <property type="entry name" value="I-set"/>
    <property type="match status" value="1"/>
</dbReference>
<evidence type="ECO:0000313" key="9">
    <source>
        <dbReference type="Proteomes" id="UP000008144"/>
    </source>
</evidence>
<dbReference type="GO" id="GO:0001725">
    <property type="term" value="C:stress fiber"/>
    <property type="evidence" value="ECO:0000318"/>
    <property type="project" value="GO_Central"/>
</dbReference>
<dbReference type="AlphaFoldDB" id="H2XKB3"/>
<keyword evidence="4" id="KW-0393">Immunoglobulin domain</keyword>
<gene>
    <name evidence="8" type="primary">LOC100177804</name>
</gene>
<feature type="region of interest" description="Disordered" evidence="5">
    <location>
        <begin position="83"/>
        <end position="113"/>
    </location>
</feature>
<feature type="domain" description="PDZ" evidence="6">
    <location>
        <begin position="1"/>
        <end position="84"/>
    </location>
</feature>
<dbReference type="PANTHER" id="PTHR24214">
    <property type="entry name" value="PDZ AND LIM DOMAIN PROTEIN ZASP"/>
    <property type="match status" value="1"/>
</dbReference>
<dbReference type="Gene3D" id="2.60.40.10">
    <property type="entry name" value="Immunoglobulins"/>
    <property type="match status" value="1"/>
</dbReference>
<feature type="domain" description="Ig-like" evidence="7">
    <location>
        <begin position="231"/>
        <end position="322"/>
    </location>
</feature>
<dbReference type="PANTHER" id="PTHR24214:SF38">
    <property type="entry name" value="PDZ AND LIM DOMAIN PROTEIN ZASP-RELATED"/>
    <property type="match status" value="1"/>
</dbReference>
<feature type="region of interest" description="Disordered" evidence="5">
    <location>
        <begin position="173"/>
        <end position="211"/>
    </location>
</feature>
<dbReference type="STRING" id="7719.ENSCINP00000030095"/>